<keyword evidence="2" id="KW-1185">Reference proteome</keyword>
<dbReference type="Proteomes" id="UP000707451">
    <property type="component" value="Unassembled WGS sequence"/>
</dbReference>
<comment type="caution">
    <text evidence="1">The sequence shown here is derived from an EMBL/GenBank/DDBJ whole genome shotgun (WGS) entry which is preliminary data.</text>
</comment>
<proteinExistence type="predicted"/>
<sequence length="555" mass="62345">MTTLCSQEPRILCFQRLFSNDCAMMQPHVIVYDSELEQLECHRFDLDSQATVVRIGIKLGHIVRCSIGSGTGILIASKSDRPSRSSGFNLFEWTPAEQRLLLGHLDAETIVGFSDSAPGQPWCMLFTHPDGLHGVSAMLGSAIMKSTLSRDSSPPIHQINAIPTEYRNNLRMCYIQSGISGSLDDVGDCRRIWAHTRSNELVFIEDRALQWSVPFAAIVHKMLCLCVYTEVGSRLYDALFGTLLQEWSQDVLLADVRESGLVTAVILPRHTRKKPVECNLYPAVGLLRPKTAMETTEESKARAKSNLNLALGTLEEQLALKQMRIERLQASLVSKREIIQGCQEMMSDSLRFSLFSGLGPRMQQDSMLSQRRRGQRQKRLLERLVPIVGSTVATSFQSEFDDRGAEKVKIESLDILECTAGWVASASRDLIWLGVKVKNTSDQALFHLRLSVAQQNSRGRCIPRLESQGTDVLLGMVQVDKRWLDDFELLDRSKAFVRILTDAVQLHYSLQEGQDNSESLNSSTLLVPRFTRQDMPPDAWRRSLGNCLNMLSCKL</sequence>
<reference evidence="1" key="1">
    <citation type="submission" date="2021-06" db="EMBL/GenBank/DDBJ databases">
        <title>Genome Sequence of Mortierella hyaline Strain SCG-10, a Cold-Adapted, Nitrate-Reducing Fungus Isolated from Soil in Minnesota, USA.</title>
        <authorList>
            <person name="Aldossari N."/>
        </authorList>
    </citation>
    <scope>NUCLEOTIDE SEQUENCE</scope>
    <source>
        <strain evidence="1">SCG-10</strain>
    </source>
</reference>
<organism evidence="1 2">
    <name type="scientific">Linnemannia hyalina</name>
    <dbReference type="NCBI Taxonomy" id="64524"/>
    <lineage>
        <taxon>Eukaryota</taxon>
        <taxon>Fungi</taxon>
        <taxon>Fungi incertae sedis</taxon>
        <taxon>Mucoromycota</taxon>
        <taxon>Mortierellomycotina</taxon>
        <taxon>Mortierellomycetes</taxon>
        <taxon>Mortierellales</taxon>
        <taxon>Mortierellaceae</taxon>
        <taxon>Linnemannia</taxon>
    </lineage>
</organism>
<name>A0A9P7Y5N6_9FUNG</name>
<dbReference type="AlphaFoldDB" id="A0A9P7Y5N6"/>
<protein>
    <submittedName>
        <fullName evidence="1">Uncharacterized protein</fullName>
    </submittedName>
</protein>
<accession>A0A9P7Y5N6</accession>
<evidence type="ECO:0000313" key="2">
    <source>
        <dbReference type="Proteomes" id="UP000707451"/>
    </source>
</evidence>
<dbReference type="OrthoDB" id="2438571at2759"/>
<gene>
    <name evidence="1" type="ORF">KI688_006022</name>
</gene>
<dbReference type="EMBL" id="JAHRHY010000002">
    <property type="protein sequence ID" value="KAG9071806.1"/>
    <property type="molecule type" value="Genomic_DNA"/>
</dbReference>
<evidence type="ECO:0000313" key="1">
    <source>
        <dbReference type="EMBL" id="KAG9071806.1"/>
    </source>
</evidence>